<dbReference type="Gene3D" id="3.40.1260.10">
    <property type="entry name" value="DsrEFH-like"/>
    <property type="match status" value="1"/>
</dbReference>
<sequence length="122" mass="12885">MATFTLLITESPQAGLAFARAALAGGHQLASVFFYGEAVRIANGLVPQVGDEPHLGEAWREFANAHGLELAVCVAAAERRGILDTEQAAEHELAPSMAAPFRQAGLGELITASAQSDRTVQW</sequence>
<dbReference type="PANTHER" id="PTHR34874">
    <property type="entry name" value="PROTEIN YCHN"/>
    <property type="match status" value="1"/>
</dbReference>
<dbReference type="RefSeq" id="WP_050660104.1">
    <property type="nucleotide sequence ID" value="NZ_LFWC01000014.1"/>
</dbReference>
<dbReference type="GO" id="GO:0016783">
    <property type="term" value="F:sulfurtransferase activity"/>
    <property type="evidence" value="ECO:0007669"/>
    <property type="project" value="InterPro"/>
</dbReference>
<protein>
    <submittedName>
        <fullName evidence="5">tRNA 2-thiouridine synthesizing protein D</fullName>
    </submittedName>
</protein>
<comment type="subcellular location">
    <subcellularLocation>
        <location evidence="1">Cytoplasm</location>
    </subcellularLocation>
</comment>
<dbReference type="GO" id="GO:1990228">
    <property type="term" value="C:sulfurtransferase complex"/>
    <property type="evidence" value="ECO:0007669"/>
    <property type="project" value="TreeGrafter"/>
</dbReference>
<proteinExistence type="inferred from homology"/>
<evidence type="ECO:0000256" key="3">
    <source>
        <dbReference type="ARBA" id="ARBA00022490"/>
    </source>
</evidence>
<dbReference type="InterPro" id="IPR027396">
    <property type="entry name" value="DsrEFH-like"/>
</dbReference>
<reference evidence="5 6" key="1">
    <citation type="submission" date="2018-11" db="EMBL/GenBank/DDBJ databases">
        <title>Genomic Encyclopedia of Type Strains, Phase IV (KMG-IV): sequencing the most valuable type-strain genomes for metagenomic binning, comparative biology and taxonomic classification.</title>
        <authorList>
            <person name="Goeker M."/>
        </authorList>
    </citation>
    <scope>NUCLEOTIDE SEQUENCE [LARGE SCALE GENOMIC DNA]</scope>
    <source>
        <strain evidence="5 6">DSM 21945</strain>
    </source>
</reference>
<accession>A0A3N1PL94</accession>
<comment type="similarity">
    <text evidence="2">Belongs to the DsrE/TusD family.</text>
</comment>
<dbReference type="OrthoDB" id="9787483at2"/>
<dbReference type="EMBL" id="RJUL01000004">
    <property type="protein sequence ID" value="ROQ27660.1"/>
    <property type="molecule type" value="Genomic_DNA"/>
</dbReference>
<name>A0A3N1PL94_9GAMM</name>
<dbReference type="STRING" id="584787.GCA_001247655_01225"/>
<dbReference type="AlphaFoldDB" id="A0A3N1PL94"/>
<keyword evidence="4" id="KW-0808">Transferase</keyword>
<gene>
    <name evidence="5" type="ORF">EDC28_104318</name>
</gene>
<dbReference type="SUPFAM" id="SSF75169">
    <property type="entry name" value="DsrEFH-like"/>
    <property type="match status" value="1"/>
</dbReference>
<dbReference type="NCBIfam" id="TIGR03012">
    <property type="entry name" value="sulf_tusD_dsrE"/>
    <property type="match status" value="1"/>
</dbReference>
<evidence type="ECO:0000256" key="2">
    <source>
        <dbReference type="ARBA" id="ARBA00007067"/>
    </source>
</evidence>
<dbReference type="Pfam" id="PF02635">
    <property type="entry name" value="DsrE"/>
    <property type="match status" value="1"/>
</dbReference>
<evidence type="ECO:0000313" key="5">
    <source>
        <dbReference type="EMBL" id="ROQ27660.1"/>
    </source>
</evidence>
<evidence type="ECO:0000313" key="6">
    <source>
        <dbReference type="Proteomes" id="UP000268033"/>
    </source>
</evidence>
<evidence type="ECO:0000256" key="4">
    <source>
        <dbReference type="ARBA" id="ARBA00022679"/>
    </source>
</evidence>
<dbReference type="GO" id="GO:0002143">
    <property type="term" value="P:tRNA wobble position uridine thiolation"/>
    <property type="evidence" value="ECO:0007669"/>
    <property type="project" value="TreeGrafter"/>
</dbReference>
<dbReference type="InterPro" id="IPR003787">
    <property type="entry name" value="Sulphur_relay_DsrE/F-like"/>
</dbReference>
<dbReference type="InterPro" id="IPR017463">
    <property type="entry name" value="Sulphur_relay_TusD/DsrE"/>
</dbReference>
<dbReference type="PANTHER" id="PTHR34874:SF3">
    <property type="entry name" value="SULFURTRANSFERASE TUSD"/>
    <property type="match status" value="1"/>
</dbReference>
<dbReference type="GO" id="GO:0097163">
    <property type="term" value="F:sulfur carrier activity"/>
    <property type="evidence" value="ECO:0007669"/>
    <property type="project" value="TreeGrafter"/>
</dbReference>
<comment type="caution">
    <text evidence="5">The sequence shown here is derived from an EMBL/GenBank/DDBJ whole genome shotgun (WGS) entry which is preliminary data.</text>
</comment>
<organism evidence="5 6">
    <name type="scientific">Gallaecimonas pentaromativorans</name>
    <dbReference type="NCBI Taxonomy" id="584787"/>
    <lineage>
        <taxon>Bacteria</taxon>
        <taxon>Pseudomonadati</taxon>
        <taxon>Pseudomonadota</taxon>
        <taxon>Gammaproteobacteria</taxon>
        <taxon>Enterobacterales</taxon>
        <taxon>Gallaecimonadaceae</taxon>
        <taxon>Gallaecimonas</taxon>
    </lineage>
</organism>
<evidence type="ECO:0000256" key="1">
    <source>
        <dbReference type="ARBA" id="ARBA00004496"/>
    </source>
</evidence>
<dbReference type="Proteomes" id="UP000268033">
    <property type="component" value="Unassembled WGS sequence"/>
</dbReference>
<keyword evidence="6" id="KW-1185">Reference proteome</keyword>
<dbReference type="NCBIfam" id="NF001237">
    <property type="entry name" value="PRK00207.1"/>
    <property type="match status" value="1"/>
</dbReference>
<keyword evidence="3" id="KW-0963">Cytoplasm</keyword>